<evidence type="ECO:0000256" key="5">
    <source>
        <dbReference type="SAM" id="MobiDB-lite"/>
    </source>
</evidence>
<dbReference type="PANTHER" id="PTHR45709:SF2">
    <property type="entry name" value="LARGE SUBUNIT GTPASE 1 HOMOLOG"/>
    <property type="match status" value="1"/>
</dbReference>
<evidence type="ECO:0000256" key="4">
    <source>
        <dbReference type="ARBA" id="ARBA00023134"/>
    </source>
</evidence>
<evidence type="ECO:0000256" key="3">
    <source>
        <dbReference type="ARBA" id="ARBA00022801"/>
    </source>
</evidence>
<keyword evidence="3" id="KW-0378">Hydrolase</keyword>
<keyword evidence="2" id="KW-0547">Nucleotide-binding</keyword>
<dbReference type="EMBL" id="LWDE02003021">
    <property type="protein sequence ID" value="KAE8236297.1"/>
    <property type="molecule type" value="Genomic_DNA"/>
</dbReference>
<keyword evidence="1" id="KW-0963">Cytoplasm</keyword>
<evidence type="ECO:0000313" key="6">
    <source>
        <dbReference type="EMBL" id="KAE8236297.1"/>
    </source>
</evidence>
<dbReference type="GO" id="GO:0005829">
    <property type="term" value="C:cytosol"/>
    <property type="evidence" value="ECO:0007669"/>
    <property type="project" value="TreeGrafter"/>
</dbReference>
<gene>
    <name evidence="6" type="ORF">A4X06_0g9597</name>
</gene>
<feature type="region of interest" description="Disordered" evidence="5">
    <location>
        <begin position="73"/>
        <end position="163"/>
    </location>
</feature>
<dbReference type="GO" id="GO:0003924">
    <property type="term" value="F:GTPase activity"/>
    <property type="evidence" value="ECO:0007669"/>
    <property type="project" value="InterPro"/>
</dbReference>
<keyword evidence="4" id="KW-0342">GTP-binding</keyword>
<dbReference type="InterPro" id="IPR043358">
    <property type="entry name" value="GNL1-like"/>
</dbReference>
<protein>
    <submittedName>
        <fullName evidence="6">Uncharacterized protein</fullName>
    </submittedName>
</protein>
<evidence type="ECO:0000256" key="2">
    <source>
        <dbReference type="ARBA" id="ARBA00022741"/>
    </source>
</evidence>
<name>A0A8X7MIE4_9BASI</name>
<proteinExistence type="predicted"/>
<dbReference type="PANTHER" id="PTHR45709">
    <property type="entry name" value="LARGE SUBUNIT GTPASE 1 HOMOLOG-RELATED"/>
    <property type="match status" value="1"/>
</dbReference>
<comment type="caution">
    <text evidence="6">The sequence shown here is derived from an EMBL/GenBank/DDBJ whole genome shotgun (WGS) entry which is preliminary data.</text>
</comment>
<dbReference type="GO" id="GO:0005525">
    <property type="term" value="F:GTP binding"/>
    <property type="evidence" value="ECO:0007669"/>
    <property type="project" value="UniProtKB-KW"/>
</dbReference>
<dbReference type="Proteomes" id="UP000077684">
    <property type="component" value="Unassembled WGS sequence"/>
</dbReference>
<feature type="compositionally biased region" description="Acidic residues" evidence="5">
    <location>
        <begin position="111"/>
        <end position="120"/>
    </location>
</feature>
<feature type="compositionally biased region" description="Acidic residues" evidence="5">
    <location>
        <begin position="129"/>
        <end position="154"/>
    </location>
</feature>
<accession>A0A8X7MIE4</accession>
<dbReference type="GO" id="GO:0000054">
    <property type="term" value="P:ribosomal subunit export from nucleus"/>
    <property type="evidence" value="ECO:0007669"/>
    <property type="project" value="TreeGrafter"/>
</dbReference>
<evidence type="ECO:0000256" key="1">
    <source>
        <dbReference type="ARBA" id="ARBA00022490"/>
    </source>
</evidence>
<keyword evidence="7" id="KW-1185">Reference proteome</keyword>
<evidence type="ECO:0000313" key="7">
    <source>
        <dbReference type="Proteomes" id="UP000077684"/>
    </source>
</evidence>
<organism evidence="6 7">
    <name type="scientific">Tilletia controversa</name>
    <name type="common">dwarf bunt fungus</name>
    <dbReference type="NCBI Taxonomy" id="13291"/>
    <lineage>
        <taxon>Eukaryota</taxon>
        <taxon>Fungi</taxon>
        <taxon>Dikarya</taxon>
        <taxon>Basidiomycota</taxon>
        <taxon>Ustilaginomycotina</taxon>
        <taxon>Exobasidiomycetes</taxon>
        <taxon>Tilletiales</taxon>
        <taxon>Tilletiaceae</taxon>
        <taxon>Tilletia</taxon>
    </lineage>
</organism>
<reference evidence="6" key="2">
    <citation type="journal article" date="2019" name="IMA Fungus">
        <title>Genome sequencing and comparison of five Tilletia species to identify candidate genes for the detection of regulated species infecting wheat.</title>
        <authorList>
            <person name="Nguyen H.D.T."/>
            <person name="Sultana T."/>
            <person name="Kesanakurti P."/>
            <person name="Hambleton S."/>
        </authorList>
    </citation>
    <scope>NUCLEOTIDE SEQUENCE</scope>
    <source>
        <strain evidence="6">DAOMC 236426</strain>
    </source>
</reference>
<reference evidence="6" key="1">
    <citation type="submission" date="2016-04" db="EMBL/GenBank/DDBJ databases">
        <authorList>
            <person name="Nguyen H.D."/>
            <person name="Samba Siva P."/>
            <person name="Cullis J."/>
            <person name="Levesque C.A."/>
            <person name="Hambleton S."/>
        </authorList>
    </citation>
    <scope>NUCLEOTIDE SEQUENCE</scope>
    <source>
        <strain evidence="6">DAOMC 236426</strain>
    </source>
</reference>
<feature type="non-terminal residue" evidence="6">
    <location>
        <position position="175"/>
    </location>
</feature>
<sequence>MPNAFVVAAHVWTKRVHEITAPAELVARRIPKDILEGEYGFLIQTKPVEEGGNGEAIGLKVLGAYAMARGFMRQGQGQPDETRSARYVLKDAPAPMHDNDDLKKRRASHEDQEEELDDDEIERRIAAFDAEDDDDDEDEDDDGYDEDENDEEDDGGRRKKQKWVRNKFLDIEAEV</sequence>
<dbReference type="AlphaFoldDB" id="A0A8X7MIE4"/>